<evidence type="ECO:0000256" key="1">
    <source>
        <dbReference type="SAM" id="MobiDB-lite"/>
    </source>
</evidence>
<gene>
    <name evidence="3 4" type="primary">LOC117569516</name>
</gene>
<protein>
    <submittedName>
        <fullName evidence="3 4">Uncharacterized protein LOC117569516</fullName>
    </submittedName>
</protein>
<proteinExistence type="predicted"/>
<name>A0A6P8X5S6_DROAB</name>
<dbReference type="RefSeq" id="XP_034106600.1">
    <property type="nucleotide sequence ID" value="XM_034250709.2"/>
</dbReference>
<evidence type="ECO:0000313" key="2">
    <source>
        <dbReference type="Proteomes" id="UP000515160"/>
    </source>
</evidence>
<reference evidence="3 4" key="1">
    <citation type="submission" date="2025-04" db="UniProtKB">
        <authorList>
            <consortium name="RefSeq"/>
        </authorList>
    </citation>
    <scope>IDENTIFICATION</scope>
    <source>
        <strain evidence="3 4">15112-1751.03</strain>
        <tissue evidence="3 4">Whole Adult</tissue>
    </source>
</reference>
<keyword evidence="2" id="KW-1185">Reference proteome</keyword>
<evidence type="ECO:0000313" key="4">
    <source>
        <dbReference type="RefSeq" id="XP_034106600.1"/>
    </source>
</evidence>
<sequence>MDVTCVCCRCGTLQAAATATLCLPVTGTQNSFHCHCFCCAQPPRMKCFYCNMPRDLGPLESHGACLPDKLHVFVNTEQWPPFSVHTPQPPLIGMVVTLGNGQEMQQLPDNVDDDNEVHEMEETDYIEEEDDFNTMHAIGIVKTELKESAGDVKPRISTKSKWVSIGDIRKWTSCIRCGMVKIKSDGWIKHAQKCGQDPKFASRKFFIYLHTLSWCNTLVNDNFWEQHSNAKNGKCNVCRSSRLNKEPLPYQPKPPTRKNEVSLAKQRRSRILKNRIKRRQTKAADASYFQNSANNNAPMRIVECTSLLQND</sequence>
<feature type="region of interest" description="Disordered" evidence="1">
    <location>
        <begin position="246"/>
        <end position="266"/>
    </location>
</feature>
<dbReference type="GeneID" id="117569516"/>
<dbReference type="OrthoDB" id="7870709at2759"/>
<organism evidence="2 4">
    <name type="scientific">Drosophila albomicans</name>
    <name type="common">Fruit fly</name>
    <dbReference type="NCBI Taxonomy" id="7291"/>
    <lineage>
        <taxon>Eukaryota</taxon>
        <taxon>Metazoa</taxon>
        <taxon>Ecdysozoa</taxon>
        <taxon>Arthropoda</taxon>
        <taxon>Hexapoda</taxon>
        <taxon>Insecta</taxon>
        <taxon>Pterygota</taxon>
        <taxon>Neoptera</taxon>
        <taxon>Endopterygota</taxon>
        <taxon>Diptera</taxon>
        <taxon>Brachycera</taxon>
        <taxon>Muscomorpha</taxon>
        <taxon>Ephydroidea</taxon>
        <taxon>Drosophilidae</taxon>
        <taxon>Drosophila</taxon>
    </lineage>
</organism>
<accession>A0A6P8X5S6</accession>
<dbReference type="RefSeq" id="XP_034106599.1">
    <property type="nucleotide sequence ID" value="XM_034250708.2"/>
</dbReference>
<evidence type="ECO:0000313" key="3">
    <source>
        <dbReference type="RefSeq" id="XP_034106599.1"/>
    </source>
</evidence>
<dbReference type="Proteomes" id="UP000515160">
    <property type="component" value="Chromosome 3"/>
</dbReference>
<dbReference type="AlphaFoldDB" id="A0A6P8X5S6"/>